<dbReference type="AlphaFoldDB" id="A0A7T8H0D1"/>
<dbReference type="GO" id="GO:0005975">
    <property type="term" value="P:carbohydrate metabolic process"/>
    <property type="evidence" value="ECO:0007669"/>
    <property type="project" value="InterPro"/>
</dbReference>
<evidence type="ECO:0000256" key="2">
    <source>
        <dbReference type="ARBA" id="ARBA00006285"/>
    </source>
</evidence>
<protein>
    <recommendedName>
        <fullName evidence="3">beta-N-acetylhexosaminidase</fullName>
        <ecNumber evidence="3">3.2.1.52</ecNumber>
    </recommendedName>
</protein>
<evidence type="ECO:0000256" key="4">
    <source>
        <dbReference type="ARBA" id="ARBA00022801"/>
    </source>
</evidence>
<keyword evidence="4" id="KW-0378">Hydrolase</keyword>
<evidence type="ECO:0000313" key="8">
    <source>
        <dbReference type="Proteomes" id="UP000595437"/>
    </source>
</evidence>
<proteinExistence type="inferred from homology"/>
<dbReference type="InterPro" id="IPR017853">
    <property type="entry name" value="GH"/>
</dbReference>
<evidence type="ECO:0000256" key="1">
    <source>
        <dbReference type="ARBA" id="ARBA00001231"/>
    </source>
</evidence>
<feature type="non-terminal residue" evidence="7">
    <location>
        <position position="606"/>
    </location>
</feature>
<dbReference type="EMBL" id="CP045899">
    <property type="protein sequence ID" value="QQP41173.1"/>
    <property type="molecule type" value="Genomic_DNA"/>
</dbReference>
<dbReference type="PANTHER" id="PTHR21040">
    <property type="entry name" value="BCDNA.GH04120"/>
    <property type="match status" value="1"/>
</dbReference>
<feature type="domain" description="Glycoside hydrolase family 20 catalytic" evidence="6">
    <location>
        <begin position="167"/>
        <end position="279"/>
    </location>
</feature>
<keyword evidence="8" id="KW-1185">Reference proteome</keyword>
<sequence>LNYGESEEFNAAAAPMHQIIQPEVFQGVRFLEEKSLPNRLALSESEKILLRTSSKELLMRSSVKNNRKKTVRPLLRYSSASKNDNLEYDLQPPAPPSDDGHVFSGTQEPKSPYIPSQRLVHFDLKGAPPSLPFFLQVLQLSKDLGATGILLEYEDMFPFTGRLSPASASNHYTREDLRAILSTCSALGLSVIPLIQTFGHMEFILKLEDFAYLRDVPDMPESICPCHPDTLGLLSEIVDQVAGFHKEYDPGFQYIHIGCDEVYHLGECSECKDRRRNDILRVTKYGAMPIIWDDMLRNFMAEEMQPLAGVVEPMVWVYAEDIYRFVPTYTWDKLAEVFETAWTASAFKGAHGSTLIVPNVKRHLENNLNWLDLMRNEEPKFKKGLRGIVITGWQRYDHFAVLCELLPGAIPSLAVDLLATSHGYFNKSITSRLYKSLQCTDSPVAQRRGSNELSLESDPFLFSQLSWCFFTGSSFFKTLQNLLSTKTDVADFIKKVKKDHAWTTDFALLYYGITGLIKSAKYALTDLFDIYTQSEWIEQNIYPLVLQMKDLKKEVADLRKRRVWEHRPLPPLPALQTEFGIGQSTTTAATKDSDLSSLVTGRPKRL</sequence>
<dbReference type="Pfam" id="PF00728">
    <property type="entry name" value="Glyco_hydro_20"/>
    <property type="match status" value="1"/>
</dbReference>
<dbReference type="GO" id="GO:0004563">
    <property type="term" value="F:beta-N-acetylhexosaminidase activity"/>
    <property type="evidence" value="ECO:0007669"/>
    <property type="project" value="UniProtKB-EC"/>
</dbReference>
<comment type="catalytic activity">
    <reaction evidence="1">
        <text>Hydrolysis of terminal non-reducing N-acetyl-D-hexosamine residues in N-acetyl-beta-D-hexosaminides.</text>
        <dbReference type="EC" id="3.2.1.52"/>
    </reaction>
</comment>
<dbReference type="InterPro" id="IPR038901">
    <property type="entry name" value="HEXDC-like"/>
</dbReference>
<dbReference type="EC" id="3.2.1.52" evidence="3"/>
<accession>A0A7T8H0D1</accession>
<dbReference type="Proteomes" id="UP000595437">
    <property type="component" value="Chromosome 10"/>
</dbReference>
<evidence type="ECO:0000256" key="5">
    <source>
        <dbReference type="SAM" id="MobiDB-lite"/>
    </source>
</evidence>
<evidence type="ECO:0000256" key="3">
    <source>
        <dbReference type="ARBA" id="ARBA00012663"/>
    </source>
</evidence>
<dbReference type="PANTHER" id="PTHR21040:SF8">
    <property type="entry name" value="BCDNA.GH04120"/>
    <property type="match status" value="1"/>
</dbReference>
<gene>
    <name evidence="7" type="ORF">FKW44_015458</name>
</gene>
<comment type="similarity">
    <text evidence="2">Belongs to the glycosyl hydrolase 20 family.</text>
</comment>
<evidence type="ECO:0000259" key="6">
    <source>
        <dbReference type="Pfam" id="PF00728"/>
    </source>
</evidence>
<feature type="non-terminal residue" evidence="7">
    <location>
        <position position="1"/>
    </location>
</feature>
<dbReference type="CDD" id="cd06565">
    <property type="entry name" value="GH20_GcnA-like"/>
    <property type="match status" value="1"/>
</dbReference>
<organism evidence="7 8">
    <name type="scientific">Caligus rogercresseyi</name>
    <name type="common">Sea louse</name>
    <dbReference type="NCBI Taxonomy" id="217165"/>
    <lineage>
        <taxon>Eukaryota</taxon>
        <taxon>Metazoa</taxon>
        <taxon>Ecdysozoa</taxon>
        <taxon>Arthropoda</taxon>
        <taxon>Crustacea</taxon>
        <taxon>Multicrustacea</taxon>
        <taxon>Hexanauplia</taxon>
        <taxon>Copepoda</taxon>
        <taxon>Siphonostomatoida</taxon>
        <taxon>Caligidae</taxon>
        <taxon>Caligus</taxon>
    </lineage>
</organism>
<evidence type="ECO:0000313" key="7">
    <source>
        <dbReference type="EMBL" id="QQP41173.1"/>
    </source>
</evidence>
<reference evidence="8" key="1">
    <citation type="submission" date="2021-01" db="EMBL/GenBank/DDBJ databases">
        <title>Caligus Genome Assembly.</title>
        <authorList>
            <person name="Gallardo-Escarate C."/>
        </authorList>
    </citation>
    <scope>NUCLEOTIDE SEQUENCE [LARGE SCALE GENOMIC DNA]</scope>
</reference>
<name>A0A7T8H0D1_CALRO</name>
<dbReference type="Gene3D" id="3.20.20.80">
    <property type="entry name" value="Glycosidases"/>
    <property type="match status" value="1"/>
</dbReference>
<dbReference type="SUPFAM" id="SSF51445">
    <property type="entry name" value="(Trans)glycosidases"/>
    <property type="match status" value="1"/>
</dbReference>
<dbReference type="InterPro" id="IPR015883">
    <property type="entry name" value="Glyco_hydro_20_cat"/>
</dbReference>
<feature type="region of interest" description="Disordered" evidence="5">
    <location>
        <begin position="85"/>
        <end position="108"/>
    </location>
</feature>
<dbReference type="OrthoDB" id="10023921at2759"/>